<dbReference type="AlphaFoldDB" id="A0A6L9SFK8"/>
<evidence type="ECO:0000313" key="1">
    <source>
        <dbReference type="EMBL" id="NEE03899.1"/>
    </source>
</evidence>
<comment type="caution">
    <text evidence="1">The sequence shown here is derived from an EMBL/GenBank/DDBJ whole genome shotgun (WGS) entry which is preliminary data.</text>
</comment>
<dbReference type="InterPro" id="IPR046053">
    <property type="entry name" value="DUF6011"/>
</dbReference>
<evidence type="ECO:0000313" key="2">
    <source>
        <dbReference type="Proteomes" id="UP000475214"/>
    </source>
</evidence>
<dbReference type="Proteomes" id="UP000475214">
    <property type="component" value="Unassembled WGS sequence"/>
</dbReference>
<keyword evidence="2" id="KW-1185">Reference proteome</keyword>
<protein>
    <submittedName>
        <fullName evidence="1">Uncharacterized protein</fullName>
    </submittedName>
</protein>
<accession>A0A6L9SFK8</accession>
<gene>
    <name evidence="1" type="ORF">G1H10_27400</name>
</gene>
<proteinExistence type="predicted"/>
<dbReference type="Pfam" id="PF19474">
    <property type="entry name" value="DUF6011"/>
    <property type="match status" value="1"/>
</dbReference>
<dbReference type="EMBL" id="JAAGOA010000027">
    <property type="protein sequence ID" value="NEE03899.1"/>
    <property type="molecule type" value="Genomic_DNA"/>
</dbReference>
<reference evidence="1 2" key="1">
    <citation type="submission" date="2020-02" db="EMBL/GenBank/DDBJ databases">
        <authorList>
            <person name="Li X.-J."/>
            <person name="Han X.-M."/>
        </authorList>
    </citation>
    <scope>NUCLEOTIDE SEQUENCE [LARGE SCALE GENOMIC DNA]</scope>
    <source>
        <strain evidence="1 2">CCTCC AB 2017055</strain>
    </source>
</reference>
<sequence>MTLYIHDLEEAYCAACPEKGNSAARCRWCNRKLTEAVSIWLGTGSTCLHGDERSQARLLDSAQVTGLGHVQPAAANECGSDAGQHRRLPGVELHVRTDNDGDLKIWIRIVSDE</sequence>
<organism evidence="1 2">
    <name type="scientific">Phytoactinopolyspora halotolerans</name>
    <dbReference type="NCBI Taxonomy" id="1981512"/>
    <lineage>
        <taxon>Bacteria</taxon>
        <taxon>Bacillati</taxon>
        <taxon>Actinomycetota</taxon>
        <taxon>Actinomycetes</taxon>
        <taxon>Jiangellales</taxon>
        <taxon>Jiangellaceae</taxon>
        <taxon>Phytoactinopolyspora</taxon>
    </lineage>
</organism>
<dbReference type="RefSeq" id="WP_163743971.1">
    <property type="nucleotide sequence ID" value="NZ_JAAGOA010000027.1"/>
</dbReference>
<name>A0A6L9SFK8_9ACTN</name>